<reference evidence="9 10" key="1">
    <citation type="journal article" date="2020" name="Nat. Commun.">
        <title>Genome of Tripterygium wilfordii and identification of cytochrome P450 involved in triptolide biosynthesis.</title>
        <authorList>
            <person name="Tu L."/>
            <person name="Su P."/>
            <person name="Zhang Z."/>
            <person name="Gao L."/>
            <person name="Wang J."/>
            <person name="Hu T."/>
            <person name="Zhou J."/>
            <person name="Zhang Y."/>
            <person name="Zhao Y."/>
            <person name="Liu Y."/>
            <person name="Song Y."/>
            <person name="Tong Y."/>
            <person name="Lu Y."/>
            <person name="Yang J."/>
            <person name="Xu C."/>
            <person name="Jia M."/>
            <person name="Peters R.J."/>
            <person name="Huang L."/>
            <person name="Gao W."/>
        </authorList>
    </citation>
    <scope>NUCLEOTIDE SEQUENCE [LARGE SCALE GENOMIC DNA]</scope>
    <source>
        <strain evidence="10">cv. XIE 37</strain>
        <tissue evidence="9">Leaf</tissue>
    </source>
</reference>
<dbReference type="FunFam" id="1.10.10.60:FF:000002">
    <property type="entry name" value="Myb family transcription factor"/>
    <property type="match status" value="1"/>
</dbReference>
<keyword evidence="4" id="KW-0175">Coiled coil</keyword>
<dbReference type="AlphaFoldDB" id="A0A7J7DQQ3"/>
<dbReference type="PANTHER" id="PTHR31499">
    <property type="entry name" value="MYB FAMILY TRANSCRIPTION FACTOR PHL11"/>
    <property type="match status" value="1"/>
</dbReference>
<proteinExistence type="inferred from homology"/>
<accession>A0A7J7DQQ3</accession>
<dbReference type="InterPro" id="IPR009057">
    <property type="entry name" value="Homeodomain-like_sf"/>
</dbReference>
<dbReference type="Proteomes" id="UP000593562">
    <property type="component" value="Unassembled WGS sequence"/>
</dbReference>
<evidence type="ECO:0000256" key="3">
    <source>
        <dbReference type="ARBA" id="ARBA00023015"/>
    </source>
</evidence>
<dbReference type="FunCoup" id="A0A7J7DQQ3">
    <property type="interactions" value="797"/>
</dbReference>
<evidence type="ECO:0000256" key="1">
    <source>
        <dbReference type="ARBA" id="ARBA00004123"/>
    </source>
</evidence>
<evidence type="ECO:0000256" key="2">
    <source>
        <dbReference type="ARBA" id="ARBA00006783"/>
    </source>
</evidence>
<dbReference type="Gene3D" id="1.10.10.60">
    <property type="entry name" value="Homeodomain-like"/>
    <property type="match status" value="1"/>
</dbReference>
<dbReference type="GO" id="GO:0003700">
    <property type="term" value="F:DNA-binding transcription factor activity"/>
    <property type="evidence" value="ECO:0007669"/>
    <property type="project" value="InterPro"/>
</dbReference>
<dbReference type="Pfam" id="PF14379">
    <property type="entry name" value="Myb_CC_LHEQLE"/>
    <property type="match status" value="1"/>
</dbReference>
<dbReference type="InParanoid" id="A0A7J7DQQ3"/>
<dbReference type="GO" id="GO:0003677">
    <property type="term" value="F:DNA binding"/>
    <property type="evidence" value="ECO:0007669"/>
    <property type="project" value="InterPro"/>
</dbReference>
<evidence type="ECO:0000256" key="7">
    <source>
        <dbReference type="SAM" id="MobiDB-lite"/>
    </source>
</evidence>
<evidence type="ECO:0000313" key="10">
    <source>
        <dbReference type="Proteomes" id="UP000593562"/>
    </source>
</evidence>
<dbReference type="SUPFAM" id="SSF46689">
    <property type="entry name" value="Homeodomain-like"/>
    <property type="match status" value="1"/>
</dbReference>
<keyword evidence="10" id="KW-1185">Reference proteome</keyword>
<evidence type="ECO:0000256" key="5">
    <source>
        <dbReference type="ARBA" id="ARBA00023163"/>
    </source>
</evidence>
<comment type="caution">
    <text evidence="9">The sequence shown here is derived from an EMBL/GenBank/DDBJ whole genome shotgun (WGS) entry which is preliminary data.</text>
</comment>
<dbReference type="InterPro" id="IPR017930">
    <property type="entry name" value="Myb_dom"/>
</dbReference>
<keyword evidence="6" id="KW-0539">Nucleus</keyword>
<dbReference type="InterPro" id="IPR001005">
    <property type="entry name" value="SANT/Myb"/>
</dbReference>
<name>A0A7J7DQQ3_TRIWF</name>
<dbReference type="InterPro" id="IPR006447">
    <property type="entry name" value="Myb_dom_plants"/>
</dbReference>
<dbReference type="InterPro" id="IPR025756">
    <property type="entry name" value="Myb_CC_LHEQLE"/>
</dbReference>
<sequence>MERGYAGSYLYEDGVVMTRDSKPRLRWTADLHERFVDAVTKLGGPDKATPKSVLRLMGLKGLTLYHLKSHLQKYRMGQQARKQNGGERNNESGGGLYVQFSNQSSGTSTSSSRVDSREGDIPIAEAQKFQIEVQNSLQEQLEKKLQMRIEAQGKYLQTMLEKAQNCFSLNVSSNMNLEAAKSQLTDIHLAISSLMENMNAESLNGSRTAAARNSHYNKANSSSFQFHGERERRSHKREGRRRFDAF</sequence>
<feature type="region of interest" description="Disordered" evidence="7">
    <location>
        <begin position="219"/>
        <end position="246"/>
    </location>
</feature>
<keyword evidence="3" id="KW-0805">Transcription regulation</keyword>
<dbReference type="InterPro" id="IPR046955">
    <property type="entry name" value="PHR1-like"/>
</dbReference>
<dbReference type="PANTHER" id="PTHR31499:SF23">
    <property type="entry name" value="MYB FAMILY TRANSCRIPTION FACTOR PHL11"/>
    <property type="match status" value="1"/>
</dbReference>
<dbReference type="EMBL" id="JAAARO010000004">
    <property type="protein sequence ID" value="KAF5748732.1"/>
    <property type="molecule type" value="Genomic_DNA"/>
</dbReference>
<comment type="subcellular location">
    <subcellularLocation>
        <location evidence="1">Nucleus</location>
    </subcellularLocation>
</comment>
<feature type="domain" description="HTH myb-type" evidence="8">
    <location>
        <begin position="19"/>
        <end position="79"/>
    </location>
</feature>
<evidence type="ECO:0000313" key="9">
    <source>
        <dbReference type="EMBL" id="KAF5748732.1"/>
    </source>
</evidence>
<dbReference type="NCBIfam" id="TIGR01557">
    <property type="entry name" value="myb_SHAQKYF"/>
    <property type="match status" value="1"/>
</dbReference>
<evidence type="ECO:0000259" key="8">
    <source>
        <dbReference type="PROSITE" id="PS51294"/>
    </source>
</evidence>
<keyword evidence="5" id="KW-0804">Transcription</keyword>
<comment type="similarity">
    <text evidence="2">Belongs to the MYB-CC family.</text>
</comment>
<evidence type="ECO:0000256" key="4">
    <source>
        <dbReference type="ARBA" id="ARBA00023054"/>
    </source>
</evidence>
<organism evidence="9 10">
    <name type="scientific">Tripterygium wilfordii</name>
    <name type="common">Thunder God vine</name>
    <dbReference type="NCBI Taxonomy" id="458696"/>
    <lineage>
        <taxon>Eukaryota</taxon>
        <taxon>Viridiplantae</taxon>
        <taxon>Streptophyta</taxon>
        <taxon>Embryophyta</taxon>
        <taxon>Tracheophyta</taxon>
        <taxon>Spermatophyta</taxon>
        <taxon>Magnoliopsida</taxon>
        <taxon>eudicotyledons</taxon>
        <taxon>Gunneridae</taxon>
        <taxon>Pentapetalae</taxon>
        <taxon>rosids</taxon>
        <taxon>fabids</taxon>
        <taxon>Celastrales</taxon>
        <taxon>Celastraceae</taxon>
        <taxon>Tripterygium</taxon>
    </lineage>
</organism>
<feature type="region of interest" description="Disordered" evidence="7">
    <location>
        <begin position="75"/>
        <end position="117"/>
    </location>
</feature>
<protein>
    <recommendedName>
        <fullName evidence="8">HTH myb-type domain-containing protein</fullName>
    </recommendedName>
</protein>
<dbReference type="PROSITE" id="PS51294">
    <property type="entry name" value="HTH_MYB"/>
    <property type="match status" value="1"/>
</dbReference>
<dbReference type="Pfam" id="PF00249">
    <property type="entry name" value="Myb_DNA-binding"/>
    <property type="match status" value="1"/>
</dbReference>
<dbReference type="GO" id="GO:0005634">
    <property type="term" value="C:nucleus"/>
    <property type="evidence" value="ECO:0007669"/>
    <property type="project" value="UniProtKB-SubCell"/>
</dbReference>
<gene>
    <name evidence="9" type="ORF">HS088_TW04G00690</name>
</gene>
<feature type="compositionally biased region" description="Low complexity" evidence="7">
    <location>
        <begin position="101"/>
        <end position="113"/>
    </location>
</feature>
<evidence type="ECO:0000256" key="6">
    <source>
        <dbReference type="ARBA" id="ARBA00023242"/>
    </source>
</evidence>